<dbReference type="AlphaFoldDB" id="X1URW2"/>
<protein>
    <recommendedName>
        <fullName evidence="3">Major facilitator superfamily (MFS) profile domain-containing protein</fullName>
    </recommendedName>
</protein>
<evidence type="ECO:0000313" key="2">
    <source>
        <dbReference type="EMBL" id="GAJ02621.1"/>
    </source>
</evidence>
<feature type="transmembrane region" description="Helical" evidence="1">
    <location>
        <begin position="45"/>
        <end position="61"/>
    </location>
</feature>
<proteinExistence type="predicted"/>
<dbReference type="Pfam" id="PF13347">
    <property type="entry name" value="MFS_2"/>
    <property type="match status" value="1"/>
</dbReference>
<comment type="caution">
    <text evidence="2">The sequence shown here is derived from an EMBL/GenBank/DDBJ whole genome shotgun (WGS) entry which is preliminary data.</text>
</comment>
<keyword evidence="1" id="KW-0472">Membrane</keyword>
<reference evidence="2" key="1">
    <citation type="journal article" date="2014" name="Front. Microbiol.">
        <title>High frequency of phylogenetically diverse reductive dehalogenase-homologous genes in deep subseafloor sedimentary metagenomes.</title>
        <authorList>
            <person name="Kawai M."/>
            <person name="Futagami T."/>
            <person name="Toyoda A."/>
            <person name="Takaki Y."/>
            <person name="Nishi S."/>
            <person name="Hori S."/>
            <person name="Arai W."/>
            <person name="Tsubouchi T."/>
            <person name="Morono Y."/>
            <person name="Uchiyama I."/>
            <person name="Ito T."/>
            <person name="Fujiyama A."/>
            <person name="Inagaki F."/>
            <person name="Takami H."/>
        </authorList>
    </citation>
    <scope>NUCLEOTIDE SEQUENCE</scope>
    <source>
        <strain evidence="2">Expedition CK06-06</strain>
    </source>
</reference>
<sequence length="240" mass="27575">MSINKLPKKQVSGYVVGMIPLTIILGVFRLGYIKFFYDSLGLNEVLFIIGMAIFMIINMLNDPLIGQWQDNTDVKKWGSRRIVYIKYFSPFLVIAFALMWFPWSTDAATPMGQFVMFLHFLISISIFDTFSNIVTMAWMALLPDMTSDLGERTRINFIGGILGLFASFVVITVPTMVDNREFFQIFNITVAVISYICYVIVVKLSKERPEHQHDRSPPLWTAIKQTMKVKNLPHIEIILN</sequence>
<dbReference type="PANTHER" id="PTHR28658:SF1">
    <property type="entry name" value="MAJOR FACILITATOR SUPERFAMILY DOMAIN CONTAINING 13B"/>
    <property type="match status" value="1"/>
</dbReference>
<gene>
    <name evidence="2" type="ORF">S12H4_28451</name>
</gene>
<keyword evidence="1" id="KW-0812">Transmembrane</keyword>
<feature type="transmembrane region" description="Helical" evidence="1">
    <location>
        <begin position="115"/>
        <end position="143"/>
    </location>
</feature>
<feature type="transmembrane region" description="Helical" evidence="1">
    <location>
        <begin position="155"/>
        <end position="176"/>
    </location>
</feature>
<organism evidence="2">
    <name type="scientific">marine sediment metagenome</name>
    <dbReference type="NCBI Taxonomy" id="412755"/>
    <lineage>
        <taxon>unclassified sequences</taxon>
        <taxon>metagenomes</taxon>
        <taxon>ecological metagenomes</taxon>
    </lineage>
</organism>
<dbReference type="InterPro" id="IPR040035">
    <property type="entry name" value="TMEM180"/>
</dbReference>
<keyword evidence="1" id="KW-1133">Transmembrane helix</keyword>
<feature type="transmembrane region" description="Helical" evidence="1">
    <location>
        <begin position="182"/>
        <end position="202"/>
    </location>
</feature>
<accession>X1URW2</accession>
<dbReference type="EMBL" id="BARW01016322">
    <property type="protein sequence ID" value="GAJ02621.1"/>
    <property type="molecule type" value="Genomic_DNA"/>
</dbReference>
<dbReference type="PANTHER" id="PTHR28658">
    <property type="entry name" value="TRANSMEMBRANE PROTEIN 180"/>
    <property type="match status" value="1"/>
</dbReference>
<dbReference type="Gene3D" id="1.20.1250.20">
    <property type="entry name" value="MFS general substrate transporter like domains"/>
    <property type="match status" value="1"/>
</dbReference>
<evidence type="ECO:0008006" key="3">
    <source>
        <dbReference type="Google" id="ProtNLM"/>
    </source>
</evidence>
<name>X1URW2_9ZZZZ</name>
<dbReference type="InterPro" id="IPR036259">
    <property type="entry name" value="MFS_trans_sf"/>
</dbReference>
<feature type="transmembrane region" description="Helical" evidence="1">
    <location>
        <begin position="12"/>
        <end position="33"/>
    </location>
</feature>
<evidence type="ECO:0000256" key="1">
    <source>
        <dbReference type="SAM" id="Phobius"/>
    </source>
</evidence>
<feature type="transmembrane region" description="Helical" evidence="1">
    <location>
        <begin position="82"/>
        <end position="103"/>
    </location>
</feature>
<dbReference type="SUPFAM" id="SSF103473">
    <property type="entry name" value="MFS general substrate transporter"/>
    <property type="match status" value="1"/>
</dbReference>